<dbReference type="RefSeq" id="XP_031070898.1">
    <property type="nucleotide sequence ID" value="XM_031198861.1"/>
</dbReference>
<dbReference type="Proteomes" id="UP000030685">
    <property type="component" value="Unassembled WGS sequence"/>
</dbReference>
<accession>X0K5J2</accession>
<protein>
    <submittedName>
        <fullName evidence="1">Uncharacterized protein</fullName>
    </submittedName>
</protein>
<dbReference type="EMBL" id="JH658273">
    <property type="protein sequence ID" value="EXM08809.1"/>
    <property type="molecule type" value="Genomic_DNA"/>
</dbReference>
<dbReference type="HOGENOM" id="CLU_177159_0_0_1"/>
<proteinExistence type="predicted"/>
<reference evidence="1" key="1">
    <citation type="submission" date="2011-11" db="EMBL/GenBank/DDBJ databases">
        <title>The Genome Sequence of Fusarium oxysporum II5.</title>
        <authorList>
            <consortium name="The Broad Institute Genome Sequencing Platform"/>
            <person name="Ma L.-J."/>
            <person name="Gale L.R."/>
            <person name="Schwartz D.C."/>
            <person name="Zhou S."/>
            <person name="Corby-Kistler H."/>
            <person name="Young S.K."/>
            <person name="Zeng Q."/>
            <person name="Gargeya S."/>
            <person name="Fitzgerald M."/>
            <person name="Haas B."/>
            <person name="Abouelleil A."/>
            <person name="Alvarado L."/>
            <person name="Arachchi H.M."/>
            <person name="Berlin A."/>
            <person name="Brown A."/>
            <person name="Chapman S.B."/>
            <person name="Chen Z."/>
            <person name="Dunbar C."/>
            <person name="Freedman E."/>
            <person name="Gearin G."/>
            <person name="Goldberg J."/>
            <person name="Griggs A."/>
            <person name="Gujja S."/>
            <person name="Heiman D."/>
            <person name="Howarth C."/>
            <person name="Larson L."/>
            <person name="Lui A."/>
            <person name="MacDonald P.J.P."/>
            <person name="Montmayeur A."/>
            <person name="Murphy C."/>
            <person name="Neiman D."/>
            <person name="Pearson M."/>
            <person name="Priest M."/>
            <person name="Roberts A."/>
            <person name="Saif S."/>
            <person name="Shea T."/>
            <person name="Shenoy N."/>
            <person name="Sisk P."/>
            <person name="Stolte C."/>
            <person name="Sykes S."/>
            <person name="Wortman J."/>
            <person name="Nusbaum C."/>
            <person name="Birren B."/>
        </authorList>
    </citation>
    <scope>NUCLEOTIDE SEQUENCE [LARGE SCALE GENOMIC DNA]</scope>
    <source>
        <strain evidence="1">54006</strain>
    </source>
</reference>
<evidence type="ECO:0000313" key="1">
    <source>
        <dbReference type="EMBL" id="EXM08809.1"/>
    </source>
</evidence>
<reference evidence="1" key="2">
    <citation type="submission" date="2012-05" db="EMBL/GenBank/DDBJ databases">
        <title>The Genome Annotation of Fusarium oxysporum II5.</title>
        <authorList>
            <consortium name="The Broad Institute Genomics Platform"/>
            <person name="Ma L.-J."/>
            <person name="Corby-Kistler H."/>
            <person name="Broz K."/>
            <person name="Gale L.R."/>
            <person name="Jonkers W."/>
            <person name="O'Donnell K."/>
            <person name="Ploetz R."/>
            <person name="Steinberg C."/>
            <person name="Schwartz D.C."/>
            <person name="VanEtten H."/>
            <person name="Zhou S."/>
            <person name="Young S.K."/>
            <person name="Zeng Q."/>
            <person name="Gargeya S."/>
            <person name="Fitzgerald M."/>
            <person name="Abouelleil A."/>
            <person name="Alvarado L."/>
            <person name="Chapman S.B."/>
            <person name="Gainer-Dewar J."/>
            <person name="Goldberg J."/>
            <person name="Griggs A."/>
            <person name="Gujja S."/>
            <person name="Hansen M."/>
            <person name="Howarth C."/>
            <person name="Imamovic A."/>
            <person name="Ireland A."/>
            <person name="Larimer J."/>
            <person name="McCowan C."/>
            <person name="Murphy C."/>
            <person name="Pearson M."/>
            <person name="Poon T.W."/>
            <person name="Priest M."/>
            <person name="Roberts A."/>
            <person name="Saif S."/>
            <person name="Shea T."/>
            <person name="Sykes S."/>
            <person name="Wortman J."/>
            <person name="Nusbaum C."/>
            <person name="Birren B."/>
        </authorList>
    </citation>
    <scope>NUCLEOTIDE SEQUENCE</scope>
    <source>
        <strain evidence="1">54006</strain>
    </source>
</reference>
<name>X0K5J2_FUSO5</name>
<dbReference type="AlphaFoldDB" id="X0K5J2"/>
<organism evidence="1">
    <name type="scientific">Fusarium odoratissimum (strain NRRL 54006)</name>
    <dbReference type="NCBI Taxonomy" id="1089451"/>
    <lineage>
        <taxon>Eukaryota</taxon>
        <taxon>Fungi</taxon>
        <taxon>Dikarya</taxon>
        <taxon>Ascomycota</taxon>
        <taxon>Pezizomycotina</taxon>
        <taxon>Sordariomycetes</taxon>
        <taxon>Hypocreomycetidae</taxon>
        <taxon>Hypocreales</taxon>
        <taxon>Nectriaceae</taxon>
        <taxon>Fusarium</taxon>
        <taxon>Fusarium oxysporum species complex</taxon>
        <taxon>Fusarium oxysporum f. sp. cubense (strain race 4)</taxon>
    </lineage>
</organism>
<dbReference type="GeneID" id="42027036"/>
<gene>
    <name evidence="1" type="ORF">FOIG_01861</name>
</gene>
<dbReference type="VEuPathDB" id="FungiDB:FOIG_01861"/>
<sequence length="85" mass="9725">MFDPWDEDAKDWDADAEYCEAVRMRDNPAAIALPMVRRLREIFGWKLDIVYPESDDLLPKSNCQTPNQQECHLIAGSIGVPDTET</sequence>